<dbReference type="OrthoDB" id="8062037at2759"/>
<dbReference type="SMART" id="SM00184">
    <property type="entry name" value="RING"/>
    <property type="match status" value="1"/>
</dbReference>
<sequence>MPSYCGNGKQYNIIYNNDLDSDSDHTDSSIPEHEHDLSVIGGVSSNEQNAFTCDALTTQGTHSNERNVSPHIPTSTEDISRSEQRNRSSFGTTSTEVSKERNPVSFQSSTSDSTRDTRNSIKTHSLKDTTSNYGNIQTLDSVNGDSFVYDSDTISRDLSIFDNNSLFSPQSMRVVVQVGRGSVGNITTGGMQFPYGNGLGINSMPFLPSFLLRGGSMGSGDPYDPVEGLSRLQQHGSDTLSRLLEMNSNLEGLLGMRQNNNFDARDFLEMLSDQEPDASSHINLERLPTKKYVKRNAVEDERCDICSETYNAGDEQRTLTCFHDYHVTCIDMWLQKNNTCPVCRMEVHTEGD</sequence>
<dbReference type="InterPro" id="IPR051834">
    <property type="entry name" value="RING_finger_E3_ligase"/>
</dbReference>
<evidence type="ECO:0000256" key="4">
    <source>
        <dbReference type="PROSITE-ProRule" id="PRU00175"/>
    </source>
</evidence>
<evidence type="ECO:0000256" key="2">
    <source>
        <dbReference type="ARBA" id="ARBA00022771"/>
    </source>
</evidence>
<dbReference type="Gene3D" id="3.30.40.10">
    <property type="entry name" value="Zinc/RING finger domain, C3HC4 (zinc finger)"/>
    <property type="match status" value="1"/>
</dbReference>
<proteinExistence type="predicted"/>
<evidence type="ECO:0000256" key="5">
    <source>
        <dbReference type="SAM" id="MobiDB-lite"/>
    </source>
</evidence>
<keyword evidence="1" id="KW-0479">Metal-binding</keyword>
<reference evidence="7" key="2">
    <citation type="submission" date="2020-11" db="EMBL/GenBank/DDBJ databases">
        <authorList>
            <person name="McCartney M.A."/>
            <person name="Auch B."/>
            <person name="Kono T."/>
            <person name="Mallez S."/>
            <person name="Becker A."/>
            <person name="Gohl D.M."/>
            <person name="Silverstein K.A.T."/>
            <person name="Koren S."/>
            <person name="Bechman K.B."/>
            <person name="Herman A."/>
            <person name="Abrahante J.E."/>
            <person name="Garbe J."/>
        </authorList>
    </citation>
    <scope>NUCLEOTIDE SEQUENCE</scope>
    <source>
        <strain evidence="7">Duluth1</strain>
        <tissue evidence="7">Whole animal</tissue>
    </source>
</reference>
<evidence type="ECO:0000256" key="3">
    <source>
        <dbReference type="ARBA" id="ARBA00022833"/>
    </source>
</evidence>
<dbReference type="GO" id="GO:0006511">
    <property type="term" value="P:ubiquitin-dependent protein catabolic process"/>
    <property type="evidence" value="ECO:0007669"/>
    <property type="project" value="TreeGrafter"/>
</dbReference>
<dbReference type="PANTHER" id="PTHR45931:SF3">
    <property type="entry name" value="RING ZINC FINGER-CONTAINING PROTEIN"/>
    <property type="match status" value="1"/>
</dbReference>
<protein>
    <recommendedName>
        <fullName evidence="6">RING-type domain-containing protein</fullName>
    </recommendedName>
</protein>
<name>A0A9D4EW41_DREPO</name>
<dbReference type="PANTHER" id="PTHR45931">
    <property type="entry name" value="SI:CH211-59O9.10"/>
    <property type="match status" value="1"/>
</dbReference>
<dbReference type="AlphaFoldDB" id="A0A9D4EW41"/>
<keyword evidence="8" id="KW-1185">Reference proteome</keyword>
<dbReference type="InterPro" id="IPR001841">
    <property type="entry name" value="Znf_RING"/>
</dbReference>
<dbReference type="PROSITE" id="PS50089">
    <property type="entry name" value="ZF_RING_2"/>
    <property type="match status" value="1"/>
</dbReference>
<dbReference type="GO" id="GO:0061630">
    <property type="term" value="F:ubiquitin protein ligase activity"/>
    <property type="evidence" value="ECO:0007669"/>
    <property type="project" value="TreeGrafter"/>
</dbReference>
<dbReference type="Pfam" id="PF13639">
    <property type="entry name" value="zf-RING_2"/>
    <property type="match status" value="1"/>
</dbReference>
<keyword evidence="3" id="KW-0862">Zinc</keyword>
<evidence type="ECO:0000313" key="8">
    <source>
        <dbReference type="Proteomes" id="UP000828390"/>
    </source>
</evidence>
<feature type="region of interest" description="Disordered" evidence="5">
    <location>
        <begin position="58"/>
        <end position="131"/>
    </location>
</feature>
<dbReference type="EMBL" id="JAIWYP010000008">
    <property type="protein sequence ID" value="KAH3785012.1"/>
    <property type="molecule type" value="Genomic_DNA"/>
</dbReference>
<keyword evidence="2 4" id="KW-0863">Zinc-finger</keyword>
<comment type="caution">
    <text evidence="7">The sequence shown here is derived from an EMBL/GenBank/DDBJ whole genome shotgun (WGS) entry which is preliminary data.</text>
</comment>
<feature type="compositionally biased region" description="Polar residues" evidence="5">
    <location>
        <begin position="87"/>
        <end position="96"/>
    </location>
</feature>
<evidence type="ECO:0000256" key="1">
    <source>
        <dbReference type="ARBA" id="ARBA00022723"/>
    </source>
</evidence>
<dbReference type="Proteomes" id="UP000828390">
    <property type="component" value="Unassembled WGS sequence"/>
</dbReference>
<feature type="compositionally biased region" description="Polar residues" evidence="5">
    <location>
        <begin position="120"/>
        <end position="131"/>
    </location>
</feature>
<dbReference type="GO" id="GO:0008270">
    <property type="term" value="F:zinc ion binding"/>
    <property type="evidence" value="ECO:0007669"/>
    <property type="project" value="UniProtKB-KW"/>
</dbReference>
<evidence type="ECO:0000259" key="6">
    <source>
        <dbReference type="PROSITE" id="PS50089"/>
    </source>
</evidence>
<reference evidence="7" key="1">
    <citation type="journal article" date="2019" name="bioRxiv">
        <title>The Genome of the Zebra Mussel, Dreissena polymorpha: A Resource for Invasive Species Research.</title>
        <authorList>
            <person name="McCartney M.A."/>
            <person name="Auch B."/>
            <person name="Kono T."/>
            <person name="Mallez S."/>
            <person name="Zhang Y."/>
            <person name="Obille A."/>
            <person name="Becker A."/>
            <person name="Abrahante J.E."/>
            <person name="Garbe J."/>
            <person name="Badalamenti J.P."/>
            <person name="Herman A."/>
            <person name="Mangelson H."/>
            <person name="Liachko I."/>
            <person name="Sullivan S."/>
            <person name="Sone E.D."/>
            <person name="Koren S."/>
            <person name="Silverstein K.A.T."/>
            <person name="Beckman K.B."/>
            <person name="Gohl D.M."/>
        </authorList>
    </citation>
    <scope>NUCLEOTIDE SEQUENCE</scope>
    <source>
        <strain evidence="7">Duluth1</strain>
        <tissue evidence="7">Whole animal</tissue>
    </source>
</reference>
<dbReference type="GO" id="GO:0005634">
    <property type="term" value="C:nucleus"/>
    <property type="evidence" value="ECO:0007669"/>
    <property type="project" value="TreeGrafter"/>
</dbReference>
<feature type="domain" description="RING-type" evidence="6">
    <location>
        <begin position="303"/>
        <end position="344"/>
    </location>
</feature>
<dbReference type="InterPro" id="IPR013083">
    <property type="entry name" value="Znf_RING/FYVE/PHD"/>
</dbReference>
<gene>
    <name evidence="7" type="ORF">DPMN_163095</name>
</gene>
<dbReference type="CDD" id="cd16454">
    <property type="entry name" value="RING-H2_PA-TM-RING"/>
    <property type="match status" value="1"/>
</dbReference>
<accession>A0A9D4EW41</accession>
<organism evidence="7 8">
    <name type="scientific">Dreissena polymorpha</name>
    <name type="common">Zebra mussel</name>
    <name type="synonym">Mytilus polymorpha</name>
    <dbReference type="NCBI Taxonomy" id="45954"/>
    <lineage>
        <taxon>Eukaryota</taxon>
        <taxon>Metazoa</taxon>
        <taxon>Spiralia</taxon>
        <taxon>Lophotrochozoa</taxon>
        <taxon>Mollusca</taxon>
        <taxon>Bivalvia</taxon>
        <taxon>Autobranchia</taxon>
        <taxon>Heteroconchia</taxon>
        <taxon>Euheterodonta</taxon>
        <taxon>Imparidentia</taxon>
        <taxon>Neoheterodontei</taxon>
        <taxon>Myida</taxon>
        <taxon>Dreissenoidea</taxon>
        <taxon>Dreissenidae</taxon>
        <taxon>Dreissena</taxon>
    </lineage>
</organism>
<evidence type="ECO:0000313" key="7">
    <source>
        <dbReference type="EMBL" id="KAH3785012.1"/>
    </source>
</evidence>
<dbReference type="SUPFAM" id="SSF57850">
    <property type="entry name" value="RING/U-box"/>
    <property type="match status" value="1"/>
</dbReference>